<dbReference type="PANTHER" id="PTHR43591:SF24">
    <property type="entry name" value="2-METHOXY-6-POLYPRENYL-1,4-BENZOQUINOL METHYLASE, MITOCHONDRIAL"/>
    <property type="match status" value="1"/>
</dbReference>
<proteinExistence type="predicted"/>
<keyword evidence="2" id="KW-0808">Transferase</keyword>
<organism evidence="2 3">
    <name type="scientific">Candidatus Woesebacteria bacterium RIFCSPLOWO2_01_FULL_39_10b</name>
    <dbReference type="NCBI Taxonomy" id="1802517"/>
    <lineage>
        <taxon>Bacteria</taxon>
        <taxon>Candidatus Woeseibacteriota</taxon>
    </lineage>
</organism>
<dbReference type="PANTHER" id="PTHR43591">
    <property type="entry name" value="METHYLTRANSFERASE"/>
    <property type="match status" value="1"/>
</dbReference>
<dbReference type="InterPro" id="IPR029063">
    <property type="entry name" value="SAM-dependent_MTases_sf"/>
</dbReference>
<comment type="caution">
    <text evidence="2">The sequence shown here is derived from an EMBL/GenBank/DDBJ whole genome shotgun (WGS) entry which is preliminary data.</text>
</comment>
<dbReference type="SUPFAM" id="SSF53335">
    <property type="entry name" value="S-adenosyl-L-methionine-dependent methyltransferases"/>
    <property type="match status" value="1"/>
</dbReference>
<dbReference type="Gene3D" id="3.40.50.150">
    <property type="entry name" value="Vaccinia Virus protein VP39"/>
    <property type="match status" value="1"/>
</dbReference>
<dbReference type="GO" id="GO:0008757">
    <property type="term" value="F:S-adenosylmethionine-dependent methyltransferase activity"/>
    <property type="evidence" value="ECO:0007669"/>
    <property type="project" value="InterPro"/>
</dbReference>
<dbReference type="GO" id="GO:0032259">
    <property type="term" value="P:methylation"/>
    <property type="evidence" value="ECO:0007669"/>
    <property type="project" value="UniProtKB-KW"/>
</dbReference>
<dbReference type="InterPro" id="IPR013216">
    <property type="entry name" value="Methyltransf_11"/>
</dbReference>
<dbReference type="AlphaFoldDB" id="A0A1F8B879"/>
<protein>
    <submittedName>
        <fullName evidence="2">16S rRNA (Cytosine(1402)-N(4))-methyltransferase</fullName>
    </submittedName>
</protein>
<dbReference type="CDD" id="cd02440">
    <property type="entry name" value="AdoMet_MTases"/>
    <property type="match status" value="1"/>
</dbReference>
<keyword evidence="2" id="KW-0489">Methyltransferase</keyword>
<evidence type="ECO:0000259" key="1">
    <source>
        <dbReference type="Pfam" id="PF08241"/>
    </source>
</evidence>
<evidence type="ECO:0000313" key="2">
    <source>
        <dbReference type="EMBL" id="OGM60217.1"/>
    </source>
</evidence>
<gene>
    <name evidence="2" type="ORF">A2892_04200</name>
</gene>
<reference evidence="2 3" key="1">
    <citation type="journal article" date="2016" name="Nat. Commun.">
        <title>Thousands of microbial genomes shed light on interconnected biogeochemical processes in an aquifer system.</title>
        <authorList>
            <person name="Anantharaman K."/>
            <person name="Brown C.T."/>
            <person name="Hug L.A."/>
            <person name="Sharon I."/>
            <person name="Castelle C.J."/>
            <person name="Probst A.J."/>
            <person name="Thomas B.C."/>
            <person name="Singh A."/>
            <person name="Wilkins M.J."/>
            <person name="Karaoz U."/>
            <person name="Brodie E.L."/>
            <person name="Williams K.H."/>
            <person name="Hubbard S.S."/>
            <person name="Banfield J.F."/>
        </authorList>
    </citation>
    <scope>NUCLEOTIDE SEQUENCE [LARGE SCALE GENOMIC DNA]</scope>
</reference>
<dbReference type="Proteomes" id="UP000176404">
    <property type="component" value="Unassembled WGS sequence"/>
</dbReference>
<feature type="domain" description="Methyltransferase type 11" evidence="1">
    <location>
        <begin position="58"/>
        <end position="158"/>
    </location>
</feature>
<name>A0A1F8B879_9BACT</name>
<dbReference type="EMBL" id="MGHD01000007">
    <property type="protein sequence ID" value="OGM60217.1"/>
    <property type="molecule type" value="Genomic_DNA"/>
</dbReference>
<evidence type="ECO:0000313" key="3">
    <source>
        <dbReference type="Proteomes" id="UP000176404"/>
    </source>
</evidence>
<accession>A0A1F8B879</accession>
<sequence>MDTNFRFSNLQREYYHRQAKDYDGRRFWKLYCRQNRNHIKKIEKVLEIVKKEHPKSILEVGTGTGIHAEWFLRNYENNKFNFTGVDLSPDMLSVAKKRLQYFIDKGKAKLKVANALSLPFKNEAFDFVFCVATIHHLEYPETGIREMVRVLKSGHKLVVVEPNRLFPLNLYAGLTNPIERNVLKLSKNNLYLWGKKYLDKVKVENLLYTPPYPAAFKGVFDRLDLLFSKVPLLNNFSIMLFMSGEKTSR</sequence>
<dbReference type="STRING" id="1802517.A2892_04200"/>
<dbReference type="Pfam" id="PF08241">
    <property type="entry name" value="Methyltransf_11"/>
    <property type="match status" value="1"/>
</dbReference>